<accession>A0A4Y8DKG4</accession>
<evidence type="ECO:0000256" key="1">
    <source>
        <dbReference type="SAM" id="MobiDB-lite"/>
    </source>
</evidence>
<dbReference type="Proteomes" id="UP000297299">
    <property type="component" value="Unassembled WGS sequence"/>
</dbReference>
<reference evidence="2 3" key="1">
    <citation type="submission" date="2017-11" db="EMBL/GenBank/DDBJ databases">
        <title>Comparative genomics of Botrytis spp.</title>
        <authorList>
            <person name="Valero-Jimenez C.A."/>
            <person name="Tapia P."/>
            <person name="Veloso J."/>
            <person name="Silva-Moreno E."/>
            <person name="Staats M."/>
            <person name="Valdes J.H."/>
            <person name="Van Kan J.A.L."/>
        </authorList>
    </citation>
    <scope>NUCLEOTIDE SEQUENCE [LARGE SCALE GENOMIC DNA]</scope>
    <source>
        <strain evidence="2 3">MUCL2830</strain>
    </source>
</reference>
<comment type="caution">
    <text evidence="2">The sequence shown here is derived from an EMBL/GenBank/DDBJ whole genome shotgun (WGS) entry which is preliminary data.</text>
</comment>
<protein>
    <submittedName>
        <fullName evidence="2">Uncharacterized protein</fullName>
    </submittedName>
</protein>
<organism evidence="2 3">
    <name type="scientific">Botryotinia calthae</name>
    <dbReference type="NCBI Taxonomy" id="38488"/>
    <lineage>
        <taxon>Eukaryota</taxon>
        <taxon>Fungi</taxon>
        <taxon>Dikarya</taxon>
        <taxon>Ascomycota</taxon>
        <taxon>Pezizomycotina</taxon>
        <taxon>Leotiomycetes</taxon>
        <taxon>Helotiales</taxon>
        <taxon>Sclerotiniaceae</taxon>
        <taxon>Botryotinia</taxon>
    </lineage>
</organism>
<evidence type="ECO:0000313" key="3">
    <source>
        <dbReference type="Proteomes" id="UP000297299"/>
    </source>
</evidence>
<evidence type="ECO:0000313" key="2">
    <source>
        <dbReference type="EMBL" id="TEY87412.1"/>
    </source>
</evidence>
<feature type="compositionally biased region" description="Basic and acidic residues" evidence="1">
    <location>
        <begin position="28"/>
        <end position="42"/>
    </location>
</feature>
<proteinExistence type="predicted"/>
<name>A0A4Y8DKG4_9HELO</name>
<dbReference type="EMBL" id="PHWZ01000002">
    <property type="protein sequence ID" value="TEY87412.1"/>
    <property type="molecule type" value="Genomic_DNA"/>
</dbReference>
<gene>
    <name evidence="2" type="ORF">BOTCAL_0002g00190</name>
</gene>
<keyword evidence="3" id="KW-1185">Reference proteome</keyword>
<sequence length="65" mass="7122">MFLDIDDDQDDEQDDDVTGVCLSRLPKNAERRTGERVERHEGISGYTTAKADTPPSSPLEKGEGG</sequence>
<dbReference type="AlphaFoldDB" id="A0A4Y8DKG4"/>
<feature type="region of interest" description="Disordered" evidence="1">
    <location>
        <begin position="28"/>
        <end position="65"/>
    </location>
</feature>